<comment type="caution">
    <text evidence="1">The sequence shown here is derived from an EMBL/GenBank/DDBJ whole genome shotgun (WGS) entry which is preliminary data.</text>
</comment>
<reference evidence="1 2" key="1">
    <citation type="journal article" date="2018" name="Nat. Ecol. Evol.">
        <title>Genomic signatures of mitonuclear coevolution across populations of Tigriopus californicus.</title>
        <authorList>
            <person name="Barreto F.S."/>
            <person name="Watson E.T."/>
            <person name="Lima T.G."/>
            <person name="Willett C.S."/>
            <person name="Edmands S."/>
            <person name="Li W."/>
            <person name="Burton R.S."/>
        </authorList>
    </citation>
    <scope>NUCLEOTIDE SEQUENCE [LARGE SCALE GENOMIC DNA]</scope>
    <source>
        <strain evidence="1 2">San Diego</strain>
    </source>
</reference>
<dbReference type="AlphaFoldDB" id="A0A553P7X8"/>
<feature type="non-terminal residue" evidence="1">
    <location>
        <position position="67"/>
    </location>
</feature>
<gene>
    <name evidence="1" type="ORF">TCAL_02235</name>
</gene>
<dbReference type="Proteomes" id="UP000318571">
    <property type="component" value="Chromosome 3"/>
</dbReference>
<organism evidence="1 2">
    <name type="scientific">Tigriopus californicus</name>
    <name type="common">Marine copepod</name>
    <dbReference type="NCBI Taxonomy" id="6832"/>
    <lineage>
        <taxon>Eukaryota</taxon>
        <taxon>Metazoa</taxon>
        <taxon>Ecdysozoa</taxon>
        <taxon>Arthropoda</taxon>
        <taxon>Crustacea</taxon>
        <taxon>Multicrustacea</taxon>
        <taxon>Hexanauplia</taxon>
        <taxon>Copepoda</taxon>
        <taxon>Harpacticoida</taxon>
        <taxon>Harpacticidae</taxon>
        <taxon>Tigriopus</taxon>
    </lineage>
</organism>
<sequence>MAMTLNLYGTVFVLLSFPVRDMELIKRPEAYPKANFQSDKSDDQLVHEELKAIHPFMSRCSVSNSSK</sequence>
<evidence type="ECO:0000313" key="2">
    <source>
        <dbReference type="Proteomes" id="UP000318571"/>
    </source>
</evidence>
<accession>A0A553P7X8</accession>
<dbReference type="EMBL" id="VCGU01000007">
    <property type="protein sequence ID" value="TRY73783.1"/>
    <property type="molecule type" value="Genomic_DNA"/>
</dbReference>
<name>A0A553P7X8_TIGCA</name>
<proteinExistence type="predicted"/>
<keyword evidence="2" id="KW-1185">Reference proteome</keyword>
<evidence type="ECO:0000313" key="1">
    <source>
        <dbReference type="EMBL" id="TRY73783.1"/>
    </source>
</evidence>
<protein>
    <submittedName>
        <fullName evidence="1">Uncharacterized protein</fullName>
    </submittedName>
</protein>